<organism evidence="2 3">
    <name type="scientific">Haemaphysalis longicornis</name>
    <name type="common">Bush tick</name>
    <dbReference type="NCBI Taxonomy" id="44386"/>
    <lineage>
        <taxon>Eukaryota</taxon>
        <taxon>Metazoa</taxon>
        <taxon>Ecdysozoa</taxon>
        <taxon>Arthropoda</taxon>
        <taxon>Chelicerata</taxon>
        <taxon>Arachnida</taxon>
        <taxon>Acari</taxon>
        <taxon>Parasitiformes</taxon>
        <taxon>Ixodida</taxon>
        <taxon>Ixodoidea</taxon>
        <taxon>Ixodidae</taxon>
        <taxon>Haemaphysalinae</taxon>
        <taxon>Haemaphysalis</taxon>
    </lineage>
</organism>
<evidence type="ECO:0000256" key="1">
    <source>
        <dbReference type="SAM" id="MobiDB-lite"/>
    </source>
</evidence>
<dbReference type="AlphaFoldDB" id="A0A9J6GF03"/>
<sequence>MSNHTTSLNQLRALLRKHSTDTLPTNLQAKFFPPGTQQRHIDYDGEPNLTLDEDILISESPYPDILKNAFKPDRYRVTCNRNTTVDDARLARRPSHGSTVKMLMPSSQTQLHTPPTQRSPWQ</sequence>
<feature type="region of interest" description="Disordered" evidence="1">
    <location>
        <begin position="90"/>
        <end position="122"/>
    </location>
</feature>
<dbReference type="Proteomes" id="UP000821853">
    <property type="component" value="Chromosome 4"/>
</dbReference>
<name>A0A9J6GF03_HAELO</name>
<comment type="caution">
    <text evidence="2">The sequence shown here is derived from an EMBL/GenBank/DDBJ whole genome shotgun (WGS) entry which is preliminary data.</text>
</comment>
<dbReference type="EMBL" id="JABSTR010000006">
    <property type="protein sequence ID" value="KAH9372924.1"/>
    <property type="molecule type" value="Genomic_DNA"/>
</dbReference>
<keyword evidence="3" id="KW-1185">Reference proteome</keyword>
<gene>
    <name evidence="2" type="ORF">HPB48_016528</name>
</gene>
<evidence type="ECO:0000313" key="3">
    <source>
        <dbReference type="Proteomes" id="UP000821853"/>
    </source>
</evidence>
<proteinExistence type="predicted"/>
<dbReference type="VEuPathDB" id="VectorBase:HLOH_057560"/>
<protein>
    <submittedName>
        <fullName evidence="2">Uncharacterized protein</fullName>
    </submittedName>
</protein>
<accession>A0A9J6GF03</accession>
<evidence type="ECO:0000313" key="2">
    <source>
        <dbReference type="EMBL" id="KAH9372924.1"/>
    </source>
</evidence>
<reference evidence="2 3" key="1">
    <citation type="journal article" date="2020" name="Cell">
        <title>Large-Scale Comparative Analyses of Tick Genomes Elucidate Their Genetic Diversity and Vector Capacities.</title>
        <authorList>
            <consortium name="Tick Genome and Microbiome Consortium (TIGMIC)"/>
            <person name="Jia N."/>
            <person name="Wang J."/>
            <person name="Shi W."/>
            <person name="Du L."/>
            <person name="Sun Y."/>
            <person name="Zhan W."/>
            <person name="Jiang J.F."/>
            <person name="Wang Q."/>
            <person name="Zhang B."/>
            <person name="Ji P."/>
            <person name="Bell-Sakyi L."/>
            <person name="Cui X.M."/>
            <person name="Yuan T.T."/>
            <person name="Jiang B.G."/>
            <person name="Yang W.F."/>
            <person name="Lam T.T."/>
            <person name="Chang Q.C."/>
            <person name="Ding S.J."/>
            <person name="Wang X.J."/>
            <person name="Zhu J.G."/>
            <person name="Ruan X.D."/>
            <person name="Zhao L."/>
            <person name="Wei J.T."/>
            <person name="Ye R.Z."/>
            <person name="Que T.C."/>
            <person name="Du C.H."/>
            <person name="Zhou Y.H."/>
            <person name="Cheng J.X."/>
            <person name="Dai P.F."/>
            <person name="Guo W.B."/>
            <person name="Han X.H."/>
            <person name="Huang E.J."/>
            <person name="Li L.F."/>
            <person name="Wei W."/>
            <person name="Gao Y.C."/>
            <person name="Liu J.Z."/>
            <person name="Shao H.Z."/>
            <person name="Wang X."/>
            <person name="Wang C.C."/>
            <person name="Yang T.C."/>
            <person name="Huo Q.B."/>
            <person name="Li W."/>
            <person name="Chen H.Y."/>
            <person name="Chen S.E."/>
            <person name="Zhou L.G."/>
            <person name="Ni X.B."/>
            <person name="Tian J.H."/>
            <person name="Sheng Y."/>
            <person name="Liu T."/>
            <person name="Pan Y.S."/>
            <person name="Xia L.Y."/>
            <person name="Li J."/>
            <person name="Zhao F."/>
            <person name="Cao W.C."/>
        </authorList>
    </citation>
    <scope>NUCLEOTIDE SEQUENCE [LARGE SCALE GENOMIC DNA]</scope>
    <source>
        <strain evidence="2">HaeL-2018</strain>
    </source>
</reference>
<feature type="compositionally biased region" description="Polar residues" evidence="1">
    <location>
        <begin position="105"/>
        <end position="122"/>
    </location>
</feature>